<keyword evidence="3" id="KW-1185">Reference proteome</keyword>
<gene>
    <name evidence="2" type="ORF">CFP56_031303</name>
</gene>
<evidence type="ECO:0000313" key="2">
    <source>
        <dbReference type="EMBL" id="KAK7827223.1"/>
    </source>
</evidence>
<reference evidence="2 3" key="1">
    <citation type="journal article" date="2018" name="Sci. Data">
        <title>The draft genome sequence of cork oak.</title>
        <authorList>
            <person name="Ramos A.M."/>
            <person name="Usie A."/>
            <person name="Barbosa P."/>
            <person name="Barros P.M."/>
            <person name="Capote T."/>
            <person name="Chaves I."/>
            <person name="Simoes F."/>
            <person name="Abreu I."/>
            <person name="Carrasquinho I."/>
            <person name="Faro C."/>
            <person name="Guimaraes J.B."/>
            <person name="Mendonca D."/>
            <person name="Nobrega F."/>
            <person name="Rodrigues L."/>
            <person name="Saibo N.J.M."/>
            <person name="Varela M.C."/>
            <person name="Egas C."/>
            <person name="Matos J."/>
            <person name="Miguel C.M."/>
            <person name="Oliveira M.M."/>
            <person name="Ricardo C.P."/>
            <person name="Goncalves S."/>
        </authorList>
    </citation>
    <scope>NUCLEOTIDE SEQUENCE [LARGE SCALE GENOMIC DNA]</scope>
    <source>
        <strain evidence="3">cv. HL8</strain>
    </source>
</reference>
<accession>A0AAW0JJP9</accession>
<dbReference type="Pfam" id="PF13966">
    <property type="entry name" value="zf-RVT"/>
    <property type="match status" value="1"/>
</dbReference>
<feature type="domain" description="Reverse transcriptase zinc-binding" evidence="1">
    <location>
        <begin position="14"/>
        <end position="78"/>
    </location>
</feature>
<evidence type="ECO:0000259" key="1">
    <source>
        <dbReference type="Pfam" id="PF13966"/>
    </source>
</evidence>
<comment type="caution">
    <text evidence="2">The sequence shown here is derived from an EMBL/GenBank/DDBJ whole genome shotgun (WGS) entry which is preliminary data.</text>
</comment>
<name>A0AAW0JJP9_QUESU</name>
<sequence>MDEEGQYTCCFDGGWIWKVSTIPKIKYFVWQCLHESIPVSTVLAARGRDVSPVCQLCREGSESILLVLRDCHVARTLWLKKY</sequence>
<dbReference type="EMBL" id="PKMF04000527">
    <property type="protein sequence ID" value="KAK7827223.1"/>
    <property type="molecule type" value="Genomic_DNA"/>
</dbReference>
<dbReference type="Proteomes" id="UP000237347">
    <property type="component" value="Unassembled WGS sequence"/>
</dbReference>
<proteinExistence type="predicted"/>
<dbReference type="AlphaFoldDB" id="A0AAW0JJP9"/>
<dbReference type="InterPro" id="IPR026960">
    <property type="entry name" value="RVT-Znf"/>
</dbReference>
<protein>
    <submittedName>
        <fullName evidence="2">Ribonuclease h protein</fullName>
    </submittedName>
</protein>
<organism evidence="2 3">
    <name type="scientific">Quercus suber</name>
    <name type="common">Cork oak</name>
    <dbReference type="NCBI Taxonomy" id="58331"/>
    <lineage>
        <taxon>Eukaryota</taxon>
        <taxon>Viridiplantae</taxon>
        <taxon>Streptophyta</taxon>
        <taxon>Embryophyta</taxon>
        <taxon>Tracheophyta</taxon>
        <taxon>Spermatophyta</taxon>
        <taxon>Magnoliopsida</taxon>
        <taxon>eudicotyledons</taxon>
        <taxon>Gunneridae</taxon>
        <taxon>Pentapetalae</taxon>
        <taxon>rosids</taxon>
        <taxon>fabids</taxon>
        <taxon>Fagales</taxon>
        <taxon>Fagaceae</taxon>
        <taxon>Quercus</taxon>
    </lineage>
</organism>
<evidence type="ECO:0000313" key="3">
    <source>
        <dbReference type="Proteomes" id="UP000237347"/>
    </source>
</evidence>